<accession>A0A4P6JUI8</accession>
<dbReference type="RefSeq" id="WP_129890361.1">
    <property type="nucleotide sequence ID" value="NZ_CP035758.1"/>
</dbReference>
<dbReference type="KEGG" id="kbs:EPA93_26300"/>
<dbReference type="AlphaFoldDB" id="A0A4P6JUI8"/>
<dbReference type="OrthoDB" id="9131041at2"/>
<dbReference type="Proteomes" id="UP000290365">
    <property type="component" value="Chromosome"/>
</dbReference>
<evidence type="ECO:0000313" key="4">
    <source>
        <dbReference type="Proteomes" id="UP000290365"/>
    </source>
</evidence>
<dbReference type="PANTHER" id="PTHR43222">
    <property type="entry name" value="NUDIX HYDROLASE 23"/>
    <property type="match status" value="1"/>
</dbReference>
<protein>
    <submittedName>
        <fullName evidence="3">NUDIX domain-containing protein</fullName>
    </submittedName>
</protein>
<dbReference type="InterPro" id="IPR020084">
    <property type="entry name" value="NUDIX_hydrolase_CS"/>
</dbReference>
<dbReference type="PROSITE" id="PS00893">
    <property type="entry name" value="NUDIX_BOX"/>
    <property type="match status" value="1"/>
</dbReference>
<keyword evidence="1" id="KW-0378">Hydrolase</keyword>
<evidence type="ECO:0000259" key="2">
    <source>
        <dbReference type="PROSITE" id="PS51462"/>
    </source>
</evidence>
<keyword evidence="4" id="KW-1185">Reference proteome</keyword>
<dbReference type="InterPro" id="IPR000086">
    <property type="entry name" value="NUDIX_hydrolase_dom"/>
</dbReference>
<organism evidence="3 4">
    <name type="scientific">Ktedonosporobacter rubrisoli</name>
    <dbReference type="NCBI Taxonomy" id="2509675"/>
    <lineage>
        <taxon>Bacteria</taxon>
        <taxon>Bacillati</taxon>
        <taxon>Chloroflexota</taxon>
        <taxon>Ktedonobacteria</taxon>
        <taxon>Ktedonobacterales</taxon>
        <taxon>Ktedonosporobacteraceae</taxon>
        <taxon>Ktedonosporobacter</taxon>
    </lineage>
</organism>
<proteinExistence type="predicted"/>
<dbReference type="SUPFAM" id="SSF55811">
    <property type="entry name" value="Nudix"/>
    <property type="match status" value="1"/>
</dbReference>
<dbReference type="EMBL" id="CP035758">
    <property type="protein sequence ID" value="QBD79308.1"/>
    <property type="molecule type" value="Genomic_DNA"/>
</dbReference>
<reference evidence="3 4" key="1">
    <citation type="submission" date="2019-01" db="EMBL/GenBank/DDBJ databases">
        <title>Ktedonosporobacter rubrisoli SCAWS-G2.</title>
        <authorList>
            <person name="Huang Y."/>
            <person name="Yan B."/>
        </authorList>
    </citation>
    <scope>NUCLEOTIDE SEQUENCE [LARGE SCALE GENOMIC DNA]</scope>
    <source>
        <strain evidence="3 4">SCAWS-G2</strain>
    </source>
</reference>
<evidence type="ECO:0000256" key="1">
    <source>
        <dbReference type="ARBA" id="ARBA00022801"/>
    </source>
</evidence>
<dbReference type="CDD" id="cd18886">
    <property type="entry name" value="NUDIX_MutT_Nudt1"/>
    <property type="match status" value="1"/>
</dbReference>
<dbReference type="Gene3D" id="3.90.79.10">
    <property type="entry name" value="Nucleoside Triphosphate Pyrophosphohydrolase"/>
    <property type="match status" value="1"/>
</dbReference>
<evidence type="ECO:0000313" key="3">
    <source>
        <dbReference type="EMBL" id="QBD79308.1"/>
    </source>
</evidence>
<name>A0A4P6JUI8_KTERU</name>
<feature type="domain" description="Nudix hydrolase" evidence="2">
    <location>
        <begin position="1"/>
        <end position="138"/>
    </location>
</feature>
<dbReference type="GO" id="GO:0016787">
    <property type="term" value="F:hydrolase activity"/>
    <property type="evidence" value="ECO:0007669"/>
    <property type="project" value="UniProtKB-KW"/>
</dbReference>
<dbReference type="PANTHER" id="PTHR43222:SF2">
    <property type="entry name" value="NUDIX HYDROLASE 23, CHLOROPLASTIC"/>
    <property type="match status" value="1"/>
</dbReference>
<gene>
    <name evidence="3" type="ORF">EPA93_26300</name>
</gene>
<sequence>MEIPYTICFCCYQQRVLMLRRNFPPNAQLWNGLGGKLKADETPLIAVRREIQEEAGIDLEQAASLFYAGITTWGLFDHEPVKGMYSFIARLSAQQAEQITSLDTREGLLAWKPLDWVCDPRNQEVVSNIPRFLPPMLKASAPYEYFYEYESEDYASTSFRRMVIRPLPSS</sequence>
<dbReference type="PROSITE" id="PS51462">
    <property type="entry name" value="NUDIX"/>
    <property type="match status" value="1"/>
</dbReference>
<dbReference type="Pfam" id="PF00293">
    <property type="entry name" value="NUDIX"/>
    <property type="match status" value="1"/>
</dbReference>
<dbReference type="InterPro" id="IPR015797">
    <property type="entry name" value="NUDIX_hydrolase-like_dom_sf"/>
</dbReference>